<name>A0A2M9F310_9BACL</name>
<dbReference type="PANTHER" id="PTHR34796">
    <property type="entry name" value="EXPRESSED PROTEIN"/>
    <property type="match status" value="1"/>
</dbReference>
<protein>
    <recommendedName>
        <fullName evidence="3">DUF309 domain-containing protein</fullName>
    </recommendedName>
</protein>
<dbReference type="RefSeq" id="WP_100352660.1">
    <property type="nucleotide sequence ID" value="NZ_PCGR01000001.1"/>
</dbReference>
<evidence type="ECO:0000313" key="1">
    <source>
        <dbReference type="EMBL" id="PJK17805.1"/>
    </source>
</evidence>
<accession>A0A2M9F310</accession>
<gene>
    <name evidence="1" type="ORF">CQS04_02700</name>
</gene>
<reference evidence="1 2" key="1">
    <citation type="submission" date="2017-10" db="EMBL/GenBank/DDBJ databases">
        <title>Draft genome of Chryseomicrobium casticus sp. nov.</title>
        <authorList>
            <person name="Chakraborty R."/>
            <person name="Saha T."/>
        </authorList>
    </citation>
    <scope>NUCLEOTIDE SEQUENCE [LARGE SCALE GENOMIC DNA]</scope>
    <source>
        <strain evidence="1 2">ET03</strain>
    </source>
</reference>
<dbReference type="Proteomes" id="UP000228680">
    <property type="component" value="Unassembled WGS sequence"/>
</dbReference>
<dbReference type="InterPro" id="IPR005500">
    <property type="entry name" value="DUF309"/>
</dbReference>
<dbReference type="AlphaFoldDB" id="A0A2M9F310"/>
<dbReference type="Gene3D" id="1.10.3450.10">
    <property type="entry name" value="TTHA0068-like"/>
    <property type="match status" value="1"/>
</dbReference>
<dbReference type="OrthoDB" id="165483at2"/>
<dbReference type="InterPro" id="IPR023203">
    <property type="entry name" value="TTHA0068_sf"/>
</dbReference>
<dbReference type="Pfam" id="PF03745">
    <property type="entry name" value="DUF309"/>
    <property type="match status" value="1"/>
</dbReference>
<proteinExistence type="predicted"/>
<evidence type="ECO:0000313" key="2">
    <source>
        <dbReference type="Proteomes" id="UP000228680"/>
    </source>
</evidence>
<dbReference type="EMBL" id="PCGR01000001">
    <property type="protein sequence ID" value="PJK17805.1"/>
    <property type="molecule type" value="Genomic_DNA"/>
</dbReference>
<comment type="caution">
    <text evidence="1">The sequence shown here is derived from an EMBL/GenBank/DDBJ whole genome shotgun (WGS) entry which is preliminary data.</text>
</comment>
<keyword evidence="2" id="KW-1185">Reference proteome</keyword>
<dbReference type="SUPFAM" id="SSF140663">
    <property type="entry name" value="TTHA0068-like"/>
    <property type="match status" value="1"/>
</dbReference>
<organism evidence="1 2">
    <name type="scientific">Chryseomicrobium excrementi</name>
    <dbReference type="NCBI Taxonomy" id="2041346"/>
    <lineage>
        <taxon>Bacteria</taxon>
        <taxon>Bacillati</taxon>
        <taxon>Bacillota</taxon>
        <taxon>Bacilli</taxon>
        <taxon>Bacillales</taxon>
        <taxon>Caryophanaceae</taxon>
        <taxon>Chryseomicrobium</taxon>
    </lineage>
</organism>
<evidence type="ECO:0008006" key="3">
    <source>
        <dbReference type="Google" id="ProtNLM"/>
    </source>
</evidence>
<sequence>MHLANNKAFQAYFYHYLVTEDYFECHEVLEELWKEVAPRNKTHVLVPFILVATSMYHWRRGNTKGALKSLRKAHELFEINVSEVDGYLDAQDLEQEIQAKLVAISKEEPFSPIVFIVTSETLAAVIEQFPEKQQVTDALIHRHTVRDRSDVIEARKQALLKRRN</sequence>
<dbReference type="PANTHER" id="PTHR34796:SF1">
    <property type="entry name" value="EXPRESSED PROTEIN"/>
    <property type="match status" value="1"/>
</dbReference>